<dbReference type="Pfam" id="PF04892">
    <property type="entry name" value="VanZ"/>
    <property type="match status" value="1"/>
</dbReference>
<keyword evidence="2" id="KW-0472">Membrane</keyword>
<protein>
    <submittedName>
        <fullName evidence="4">VanZ family protein</fullName>
    </submittedName>
</protein>
<dbReference type="RefSeq" id="WP_136015795.1">
    <property type="nucleotide sequence ID" value="NZ_SRZK01000047.1"/>
</dbReference>
<feature type="transmembrane region" description="Helical" evidence="2">
    <location>
        <begin position="115"/>
        <end position="133"/>
    </location>
</feature>
<accession>A0ABY2PJ50</accession>
<name>A0ABY2PJ50_9ACTN</name>
<feature type="compositionally biased region" description="Basic and acidic residues" evidence="1">
    <location>
        <begin position="156"/>
        <end position="171"/>
    </location>
</feature>
<dbReference type="InterPro" id="IPR006976">
    <property type="entry name" value="VanZ-like"/>
</dbReference>
<organism evidence="4 5">
    <name type="scientific">Streptomyces rhizosphaericola</name>
    <dbReference type="NCBI Taxonomy" id="2564098"/>
    <lineage>
        <taxon>Bacteria</taxon>
        <taxon>Bacillati</taxon>
        <taxon>Actinomycetota</taxon>
        <taxon>Actinomycetes</taxon>
        <taxon>Kitasatosporales</taxon>
        <taxon>Streptomycetaceae</taxon>
        <taxon>Streptomyces</taxon>
    </lineage>
</organism>
<feature type="compositionally biased region" description="Low complexity" evidence="1">
    <location>
        <begin position="145"/>
        <end position="155"/>
    </location>
</feature>
<feature type="domain" description="VanZ-like" evidence="3">
    <location>
        <begin position="12"/>
        <end position="129"/>
    </location>
</feature>
<proteinExistence type="predicted"/>
<evidence type="ECO:0000256" key="2">
    <source>
        <dbReference type="SAM" id="Phobius"/>
    </source>
</evidence>
<keyword evidence="2" id="KW-1133">Transmembrane helix</keyword>
<reference evidence="4 5" key="1">
    <citation type="submission" date="2019-04" db="EMBL/GenBank/DDBJ databases">
        <title>Streptomyces rhizosphaericola sp. nov., an actinobacterium isolated from the wheat rhizosphere.</title>
        <authorList>
            <person name="Vargas Hoyos H.A."/>
            <person name="Santos S.N."/>
            <person name="Genuario D.B."/>
            <person name="Melo I.S."/>
            <person name="Da Silva L.J."/>
            <person name="Da Silva F.S.P."/>
            <person name="Zucchi T.D."/>
        </authorList>
    </citation>
    <scope>NUCLEOTIDE SEQUENCE [LARGE SCALE GENOMIC DNA]</scope>
    <source>
        <strain evidence="4 5">1AS2c</strain>
    </source>
</reference>
<feature type="transmembrane region" description="Helical" evidence="2">
    <location>
        <begin position="59"/>
        <end position="77"/>
    </location>
</feature>
<keyword evidence="5" id="KW-1185">Reference proteome</keyword>
<evidence type="ECO:0000256" key="1">
    <source>
        <dbReference type="SAM" id="MobiDB-lite"/>
    </source>
</evidence>
<comment type="caution">
    <text evidence="4">The sequence shown here is derived from an EMBL/GenBank/DDBJ whole genome shotgun (WGS) entry which is preliminary data.</text>
</comment>
<dbReference type="InterPro" id="IPR053150">
    <property type="entry name" value="Teicoplanin_resist-assoc"/>
</dbReference>
<feature type="region of interest" description="Disordered" evidence="1">
    <location>
        <begin position="145"/>
        <end position="245"/>
    </location>
</feature>
<dbReference type="Proteomes" id="UP000306274">
    <property type="component" value="Unassembled WGS sequence"/>
</dbReference>
<feature type="transmembrane region" description="Helical" evidence="2">
    <location>
        <begin position="84"/>
        <end position="103"/>
    </location>
</feature>
<keyword evidence="2" id="KW-0812">Transmembrane</keyword>
<evidence type="ECO:0000313" key="5">
    <source>
        <dbReference type="Proteomes" id="UP000306274"/>
    </source>
</evidence>
<evidence type="ECO:0000313" key="4">
    <source>
        <dbReference type="EMBL" id="TGZ10891.1"/>
    </source>
</evidence>
<dbReference type="PANTHER" id="PTHR36834">
    <property type="entry name" value="MEMBRANE PROTEIN-RELATED"/>
    <property type="match status" value="1"/>
</dbReference>
<dbReference type="EMBL" id="SRZK01000047">
    <property type="protein sequence ID" value="TGZ10891.1"/>
    <property type="molecule type" value="Genomic_DNA"/>
</dbReference>
<sequence length="245" mass="25567">MTVLTVVLLGLVAFSVLLAKVTLTPSPASADIVTSNLQPGRSLRQYAEDYTFLAACKQAGGNILLGVPFGLLLPFLVPRRLRMVTMTLLTAALMVIVELVQGALVTGRAFDIDDVILNTTGALLGYFLLGRWLSHRYHVYAHPSPAEAARAVPEPRTSEPETPEPKARDAKTPGAKTPGAKTPGSKAPGSKAPGSKTAKPKAGDRTGTKTLAASGTGARGAGGRPVGDAAEPGSGRALLNRIRRR</sequence>
<dbReference type="PANTHER" id="PTHR36834:SF1">
    <property type="entry name" value="INTEGRAL MEMBRANE PROTEIN"/>
    <property type="match status" value="1"/>
</dbReference>
<evidence type="ECO:0000259" key="3">
    <source>
        <dbReference type="Pfam" id="PF04892"/>
    </source>
</evidence>
<gene>
    <name evidence="4" type="ORF">E5Z02_07550</name>
</gene>